<dbReference type="STRING" id="1915400.FM21_35025"/>
<protein>
    <submittedName>
        <fullName evidence="1">Uncharacterized protein</fullName>
    </submittedName>
</protein>
<evidence type="ECO:0000313" key="2">
    <source>
        <dbReference type="Proteomes" id="UP000029095"/>
    </source>
</evidence>
<evidence type="ECO:0000313" key="1">
    <source>
        <dbReference type="EMBL" id="KFG71471.1"/>
    </source>
</evidence>
<sequence length="141" mass="15455">MDWDSVIGRWVAGVRSDAARVRDFDDLIERRQRPGTCEETAAALLRSVRALGVDPQMPVVVNTNMYRPMGGPEAVTETAAALRGHGVVALCTVPQREAFEELLFAPSTWNDERVRPVQEELGAVLSNALKDARDASAPRRG</sequence>
<comment type="caution">
    <text evidence="1">The sequence shown here is derived from an EMBL/GenBank/DDBJ whole genome shotgun (WGS) entry which is preliminary data.</text>
</comment>
<dbReference type="Proteomes" id="UP000029095">
    <property type="component" value="Unassembled WGS sequence"/>
</dbReference>
<dbReference type="EMBL" id="JNFQ01000007">
    <property type="protein sequence ID" value="KFG71471.1"/>
    <property type="molecule type" value="Genomic_DNA"/>
</dbReference>
<keyword evidence="2" id="KW-1185">Reference proteome</keyword>
<accession>A0A086MRF3</accession>
<name>A0A086MRF3_9ACTN</name>
<dbReference type="HOGENOM" id="CLU_1824268_0_0_11"/>
<organism evidence="1 2">
    <name type="scientific">Streptomyces mutabilis</name>
    <dbReference type="NCBI Taxonomy" id="67332"/>
    <lineage>
        <taxon>Bacteria</taxon>
        <taxon>Bacillati</taxon>
        <taxon>Actinomycetota</taxon>
        <taxon>Actinomycetes</taxon>
        <taxon>Kitasatosporales</taxon>
        <taxon>Streptomycetaceae</taxon>
        <taxon>Streptomyces</taxon>
    </lineage>
</organism>
<reference evidence="1 2" key="1">
    <citation type="submission" date="2014-05" db="EMBL/GenBank/DDBJ databases">
        <title>Complete genome sequence of the Streptomyces mutabilis TRM45540.</title>
        <authorList>
            <person name="Luo X."/>
            <person name="Zhang L."/>
        </authorList>
    </citation>
    <scope>NUCLEOTIDE SEQUENCE [LARGE SCALE GENOMIC DNA]</scope>
    <source>
        <strain evidence="1 2">TRM45540</strain>
    </source>
</reference>
<proteinExistence type="predicted"/>
<dbReference type="RefSeq" id="WP_043385982.1">
    <property type="nucleotide sequence ID" value="NZ_KN039950.1"/>
</dbReference>
<dbReference type="AlphaFoldDB" id="A0A086MRF3"/>
<gene>
    <name evidence="1" type="ORF">FM21_35025</name>
</gene>